<dbReference type="Proteomes" id="UP000267821">
    <property type="component" value="Unassembled WGS sequence"/>
</dbReference>
<dbReference type="EMBL" id="ML121582">
    <property type="protein sequence ID" value="RPB19819.1"/>
    <property type="molecule type" value="Genomic_DNA"/>
</dbReference>
<evidence type="ECO:0000313" key="2">
    <source>
        <dbReference type="Proteomes" id="UP000267821"/>
    </source>
</evidence>
<sequence>MPPPEENLQYELQTLQLVRATFESVRQLVDAVHTDVATMTGNCEAFSDITKRWDEVVTLPEAEEGKKTAKKPAFGRT</sequence>
<protein>
    <recommendedName>
        <fullName evidence="3">Outer kinetochore protein DAD1</fullName>
    </recommendedName>
</protein>
<dbReference type="InParanoid" id="A0A3N4LEB8"/>
<evidence type="ECO:0000313" key="1">
    <source>
        <dbReference type="EMBL" id="RPB19819.1"/>
    </source>
</evidence>
<accession>A0A3N4LEB8</accession>
<dbReference type="AlphaFoldDB" id="A0A3N4LEB8"/>
<keyword evidence="2" id="KW-1185">Reference proteome</keyword>
<dbReference type="OrthoDB" id="2330118at2759"/>
<organism evidence="1 2">
    <name type="scientific">Terfezia boudieri ATCC MYA-4762</name>
    <dbReference type="NCBI Taxonomy" id="1051890"/>
    <lineage>
        <taxon>Eukaryota</taxon>
        <taxon>Fungi</taxon>
        <taxon>Dikarya</taxon>
        <taxon>Ascomycota</taxon>
        <taxon>Pezizomycotina</taxon>
        <taxon>Pezizomycetes</taxon>
        <taxon>Pezizales</taxon>
        <taxon>Pezizaceae</taxon>
        <taxon>Terfezia</taxon>
    </lineage>
</organism>
<reference evidence="1 2" key="1">
    <citation type="journal article" date="2018" name="Nat. Ecol. Evol.">
        <title>Pezizomycetes genomes reveal the molecular basis of ectomycorrhizal truffle lifestyle.</title>
        <authorList>
            <person name="Murat C."/>
            <person name="Payen T."/>
            <person name="Noel B."/>
            <person name="Kuo A."/>
            <person name="Morin E."/>
            <person name="Chen J."/>
            <person name="Kohler A."/>
            <person name="Krizsan K."/>
            <person name="Balestrini R."/>
            <person name="Da Silva C."/>
            <person name="Montanini B."/>
            <person name="Hainaut M."/>
            <person name="Levati E."/>
            <person name="Barry K.W."/>
            <person name="Belfiori B."/>
            <person name="Cichocki N."/>
            <person name="Clum A."/>
            <person name="Dockter R.B."/>
            <person name="Fauchery L."/>
            <person name="Guy J."/>
            <person name="Iotti M."/>
            <person name="Le Tacon F."/>
            <person name="Lindquist E.A."/>
            <person name="Lipzen A."/>
            <person name="Malagnac F."/>
            <person name="Mello A."/>
            <person name="Molinier V."/>
            <person name="Miyauchi S."/>
            <person name="Poulain J."/>
            <person name="Riccioni C."/>
            <person name="Rubini A."/>
            <person name="Sitrit Y."/>
            <person name="Splivallo R."/>
            <person name="Traeger S."/>
            <person name="Wang M."/>
            <person name="Zifcakova L."/>
            <person name="Wipf D."/>
            <person name="Zambonelli A."/>
            <person name="Paolocci F."/>
            <person name="Nowrousian M."/>
            <person name="Ottonello S."/>
            <person name="Baldrian P."/>
            <person name="Spatafora J.W."/>
            <person name="Henrissat B."/>
            <person name="Nagy L.G."/>
            <person name="Aury J.M."/>
            <person name="Wincker P."/>
            <person name="Grigoriev I.V."/>
            <person name="Bonfante P."/>
            <person name="Martin F.M."/>
        </authorList>
    </citation>
    <scope>NUCLEOTIDE SEQUENCE [LARGE SCALE GENOMIC DNA]</scope>
    <source>
        <strain evidence="1 2">ATCC MYA-4762</strain>
    </source>
</reference>
<name>A0A3N4LEB8_9PEZI</name>
<evidence type="ECO:0008006" key="3">
    <source>
        <dbReference type="Google" id="ProtNLM"/>
    </source>
</evidence>
<gene>
    <name evidence="1" type="ORF">L211DRAFT_581903</name>
</gene>
<proteinExistence type="predicted"/>